<protein>
    <submittedName>
        <fullName evidence="3">Uncharacterized protein</fullName>
    </submittedName>
</protein>
<comment type="caution">
    <text evidence="3">The sequence shown here is derived from an EMBL/GenBank/DDBJ whole genome shotgun (WGS) entry which is preliminary data.</text>
</comment>
<keyword evidence="2" id="KW-1133">Transmembrane helix</keyword>
<dbReference type="GeneID" id="81427215"/>
<feature type="transmembrane region" description="Helical" evidence="2">
    <location>
        <begin position="9"/>
        <end position="26"/>
    </location>
</feature>
<dbReference type="OrthoDB" id="4366145at2759"/>
<evidence type="ECO:0000313" key="3">
    <source>
        <dbReference type="EMBL" id="KAJ5167133.1"/>
    </source>
</evidence>
<dbReference type="EMBL" id="JAPQKN010000003">
    <property type="protein sequence ID" value="KAJ5167133.1"/>
    <property type="molecule type" value="Genomic_DNA"/>
</dbReference>
<gene>
    <name evidence="3" type="ORF">N7482_005914</name>
</gene>
<reference evidence="3" key="1">
    <citation type="submission" date="2022-11" db="EMBL/GenBank/DDBJ databases">
        <authorList>
            <person name="Petersen C."/>
        </authorList>
    </citation>
    <scope>NUCLEOTIDE SEQUENCE</scope>
    <source>
        <strain evidence="3">IBT 26290</strain>
    </source>
</reference>
<sequence>MNPLRDTRGLFMLLLKYIWLLGLWVWSNLWFPPLMVRSSLWLTYLLPALLGLPAPRQPCDQLQPEPEPEPEPKNDTDEERRILLRKGERTARYGRFQDEGEERRRWIADPGEPDCFIPRSTLTFTDIWARYSRLVSYPENPCYEIQGSFEALGLPPESRLENVSPYRYFNLESPFVHWMGYTGPGMVLLADIGRVQVGVDATWERRRRVPPISAISQAFYERDFPIHTLRYVFVACVINENTLGFLSKQLYTQPTLNLSWPDQTPRSWIYGTPEYDGLLGTRIGKLVAYLVLGAFARGTRRISQIVTKSNHGGESACMRFDIETIAATGSG</sequence>
<evidence type="ECO:0000256" key="2">
    <source>
        <dbReference type="SAM" id="Phobius"/>
    </source>
</evidence>
<feature type="compositionally biased region" description="Basic and acidic residues" evidence="1">
    <location>
        <begin position="70"/>
        <end position="79"/>
    </location>
</feature>
<dbReference type="AlphaFoldDB" id="A0A9W9I5E5"/>
<proteinExistence type="predicted"/>
<reference evidence="3" key="2">
    <citation type="journal article" date="2023" name="IMA Fungus">
        <title>Comparative genomic study of the Penicillium genus elucidates a diverse pangenome and 15 lateral gene transfer events.</title>
        <authorList>
            <person name="Petersen C."/>
            <person name="Sorensen T."/>
            <person name="Nielsen M.R."/>
            <person name="Sondergaard T.E."/>
            <person name="Sorensen J.L."/>
            <person name="Fitzpatrick D.A."/>
            <person name="Frisvad J.C."/>
            <person name="Nielsen K.L."/>
        </authorList>
    </citation>
    <scope>NUCLEOTIDE SEQUENCE</scope>
    <source>
        <strain evidence="3">IBT 26290</strain>
    </source>
</reference>
<dbReference type="Proteomes" id="UP001149163">
    <property type="component" value="Unassembled WGS sequence"/>
</dbReference>
<name>A0A9W9I5E5_9EURO</name>
<dbReference type="RefSeq" id="XP_056543594.1">
    <property type="nucleotide sequence ID" value="XM_056688039.1"/>
</dbReference>
<evidence type="ECO:0000256" key="1">
    <source>
        <dbReference type="SAM" id="MobiDB-lite"/>
    </source>
</evidence>
<keyword evidence="2" id="KW-0812">Transmembrane</keyword>
<feature type="region of interest" description="Disordered" evidence="1">
    <location>
        <begin position="57"/>
        <end position="79"/>
    </location>
</feature>
<keyword evidence="4" id="KW-1185">Reference proteome</keyword>
<organism evidence="3 4">
    <name type="scientific">Penicillium canariense</name>
    <dbReference type="NCBI Taxonomy" id="189055"/>
    <lineage>
        <taxon>Eukaryota</taxon>
        <taxon>Fungi</taxon>
        <taxon>Dikarya</taxon>
        <taxon>Ascomycota</taxon>
        <taxon>Pezizomycotina</taxon>
        <taxon>Eurotiomycetes</taxon>
        <taxon>Eurotiomycetidae</taxon>
        <taxon>Eurotiales</taxon>
        <taxon>Aspergillaceae</taxon>
        <taxon>Penicillium</taxon>
    </lineage>
</organism>
<keyword evidence="2" id="KW-0472">Membrane</keyword>
<accession>A0A9W9I5E5</accession>
<evidence type="ECO:0000313" key="4">
    <source>
        <dbReference type="Proteomes" id="UP001149163"/>
    </source>
</evidence>